<dbReference type="PANTHER" id="PTHR37299">
    <property type="entry name" value="TRANSCRIPTIONAL REGULATOR-RELATED"/>
    <property type="match status" value="1"/>
</dbReference>
<sequence>MPAPSKPRSAFERYLPHRRWLEWGYWIGVVVISATANTLTVGMELRRAGIAHHPMEPAIWEWSSNLVFLALVPAVAWYSRRFPLVLEDWRRALVAHAAGSLAFCALHVLGMVALRWAVYASAGESYDFGPWGRQLLYEYLKDIRTYAGMVLLMEAYRFVIRRLQGEARLLDAPDDAPPEEPVERPERFLVRKLGREFLVAASDIEALQASGNYVNLRVRGREYPLRTTISAIEARLDPARFQRVHRSHIVNLDFVASIEPLDTGDARIHLHDGSTLPCSRRYRAALKDRLGAAS</sequence>
<dbReference type="PANTHER" id="PTHR37299:SF1">
    <property type="entry name" value="STAGE 0 SPORULATION PROTEIN A HOMOLOG"/>
    <property type="match status" value="1"/>
</dbReference>
<feature type="domain" description="HTH LytTR-type" evidence="3">
    <location>
        <begin position="188"/>
        <end position="292"/>
    </location>
</feature>
<proteinExistence type="predicted"/>
<accession>A0ABQ1HPC5</accession>
<dbReference type="InterPro" id="IPR012379">
    <property type="entry name" value="LytTR_MHYE"/>
</dbReference>
<feature type="transmembrane region" description="Helical" evidence="2">
    <location>
        <begin position="59"/>
        <end position="80"/>
    </location>
</feature>
<organism evidence="4 5">
    <name type="scientific">Arenimonas soli</name>
    <dbReference type="NCBI Taxonomy" id="2269504"/>
    <lineage>
        <taxon>Bacteria</taxon>
        <taxon>Pseudomonadati</taxon>
        <taxon>Pseudomonadota</taxon>
        <taxon>Gammaproteobacteria</taxon>
        <taxon>Lysobacterales</taxon>
        <taxon>Lysobacteraceae</taxon>
        <taxon>Arenimonas</taxon>
    </lineage>
</organism>
<dbReference type="RefSeq" id="WP_188664329.1">
    <property type="nucleotide sequence ID" value="NZ_BMKC01000003.1"/>
</dbReference>
<keyword evidence="1" id="KW-0902">Two-component regulatory system</keyword>
<keyword evidence="2" id="KW-1133">Transmembrane helix</keyword>
<dbReference type="InterPro" id="IPR007492">
    <property type="entry name" value="LytTR_DNA-bd_dom"/>
</dbReference>
<protein>
    <recommendedName>
        <fullName evidence="3">HTH LytTR-type domain-containing protein</fullName>
    </recommendedName>
</protein>
<dbReference type="InterPro" id="IPR046947">
    <property type="entry name" value="LytR-like"/>
</dbReference>
<evidence type="ECO:0000259" key="3">
    <source>
        <dbReference type="PROSITE" id="PS50930"/>
    </source>
</evidence>
<evidence type="ECO:0000256" key="2">
    <source>
        <dbReference type="SAM" id="Phobius"/>
    </source>
</evidence>
<feature type="transmembrane region" description="Helical" evidence="2">
    <location>
        <begin position="92"/>
        <end position="118"/>
    </location>
</feature>
<gene>
    <name evidence="4" type="primary">rpfD</name>
    <name evidence="4" type="ORF">GCM10011521_23030</name>
</gene>
<reference evidence="5" key="1">
    <citation type="journal article" date="2019" name="Int. J. Syst. Evol. Microbiol.">
        <title>The Global Catalogue of Microorganisms (GCM) 10K type strain sequencing project: providing services to taxonomists for standard genome sequencing and annotation.</title>
        <authorList>
            <consortium name="The Broad Institute Genomics Platform"/>
            <consortium name="The Broad Institute Genome Sequencing Center for Infectious Disease"/>
            <person name="Wu L."/>
            <person name="Ma J."/>
        </authorList>
    </citation>
    <scope>NUCLEOTIDE SEQUENCE [LARGE SCALE GENOMIC DNA]</scope>
    <source>
        <strain evidence="5">CGMCC 1.15905</strain>
    </source>
</reference>
<evidence type="ECO:0000313" key="4">
    <source>
        <dbReference type="EMBL" id="GGA84054.1"/>
    </source>
</evidence>
<keyword evidence="5" id="KW-1185">Reference proteome</keyword>
<keyword evidence="2" id="KW-0472">Membrane</keyword>
<dbReference type="SMART" id="SM00850">
    <property type="entry name" value="LytTR"/>
    <property type="match status" value="1"/>
</dbReference>
<dbReference type="Pfam" id="PF04397">
    <property type="entry name" value="LytTR"/>
    <property type="match status" value="1"/>
</dbReference>
<feature type="transmembrane region" description="Helical" evidence="2">
    <location>
        <begin position="20"/>
        <end position="39"/>
    </location>
</feature>
<dbReference type="PROSITE" id="PS50930">
    <property type="entry name" value="HTH_LYTTR"/>
    <property type="match status" value="1"/>
</dbReference>
<dbReference type="PIRSF" id="PIRSF031767">
    <property type="entry name" value="MHYE_LytTR"/>
    <property type="match status" value="1"/>
</dbReference>
<name>A0ABQ1HPC5_9GAMM</name>
<evidence type="ECO:0000313" key="5">
    <source>
        <dbReference type="Proteomes" id="UP000623419"/>
    </source>
</evidence>
<keyword evidence="2" id="KW-0812">Transmembrane</keyword>
<dbReference type="Proteomes" id="UP000623419">
    <property type="component" value="Unassembled WGS sequence"/>
</dbReference>
<dbReference type="EMBL" id="BMKC01000003">
    <property type="protein sequence ID" value="GGA84054.1"/>
    <property type="molecule type" value="Genomic_DNA"/>
</dbReference>
<dbReference type="Gene3D" id="2.40.50.1020">
    <property type="entry name" value="LytTr DNA-binding domain"/>
    <property type="match status" value="1"/>
</dbReference>
<evidence type="ECO:0000256" key="1">
    <source>
        <dbReference type="ARBA" id="ARBA00023012"/>
    </source>
</evidence>
<comment type="caution">
    <text evidence="4">The sequence shown here is derived from an EMBL/GenBank/DDBJ whole genome shotgun (WGS) entry which is preliminary data.</text>
</comment>